<dbReference type="CDD" id="cd18787">
    <property type="entry name" value="SF2_C_DEAD"/>
    <property type="match status" value="1"/>
</dbReference>
<keyword evidence="2 5" id="KW-0378">Hydrolase</keyword>
<dbReference type="Pfam" id="PF00270">
    <property type="entry name" value="DEAD"/>
    <property type="match status" value="1"/>
</dbReference>
<dbReference type="PROSITE" id="PS51194">
    <property type="entry name" value="HELICASE_CTER"/>
    <property type="match status" value="1"/>
</dbReference>
<keyword evidence="3 5" id="KW-0067">ATP-binding</keyword>
<evidence type="ECO:0000256" key="3">
    <source>
        <dbReference type="ARBA" id="ARBA00022840"/>
    </source>
</evidence>
<dbReference type="SUPFAM" id="SSF52540">
    <property type="entry name" value="P-loop containing nucleoside triphosphate hydrolases"/>
    <property type="match status" value="2"/>
</dbReference>
<feature type="domain" description="Helicase ATP-binding" evidence="6">
    <location>
        <begin position="44"/>
        <end position="230"/>
    </location>
</feature>
<evidence type="ECO:0000256" key="2">
    <source>
        <dbReference type="ARBA" id="ARBA00022801"/>
    </source>
</evidence>
<evidence type="ECO:0000256" key="5">
    <source>
        <dbReference type="RuleBase" id="RU365068"/>
    </source>
</evidence>
<evidence type="ECO:0000259" key="6">
    <source>
        <dbReference type="PROSITE" id="PS51192"/>
    </source>
</evidence>
<keyword evidence="5 8" id="KW-0347">Helicase</keyword>
<dbReference type="SMART" id="SM00487">
    <property type="entry name" value="DEXDc"/>
    <property type="match status" value="1"/>
</dbReference>
<dbReference type="SMART" id="SM00490">
    <property type="entry name" value="HELICc"/>
    <property type="match status" value="1"/>
</dbReference>
<gene>
    <name evidence="8" type="ORF">ADUPG1_010917</name>
</gene>
<reference evidence="8" key="1">
    <citation type="submission" date="2022-03" db="EMBL/GenBank/DDBJ databases">
        <title>Draft genome sequence of Aduncisulcus paluster, a free-living microaerophilic Fornicata.</title>
        <authorList>
            <person name="Yuyama I."/>
            <person name="Kume K."/>
            <person name="Tamura T."/>
            <person name="Inagaki Y."/>
            <person name="Hashimoto T."/>
        </authorList>
    </citation>
    <scope>NUCLEOTIDE SEQUENCE</scope>
    <source>
        <strain evidence="8">NY0171</strain>
    </source>
</reference>
<keyword evidence="9" id="KW-1185">Reference proteome</keyword>
<evidence type="ECO:0000313" key="9">
    <source>
        <dbReference type="Proteomes" id="UP001057375"/>
    </source>
</evidence>
<feature type="non-terminal residue" evidence="8">
    <location>
        <position position="638"/>
    </location>
</feature>
<accession>A0ABQ5JW45</accession>
<comment type="similarity">
    <text evidence="5">Belongs to the DEAD box helicase family.</text>
</comment>
<proteinExistence type="inferred from homology"/>
<dbReference type="GO" id="GO:0004386">
    <property type="term" value="F:helicase activity"/>
    <property type="evidence" value="ECO:0007669"/>
    <property type="project" value="UniProtKB-KW"/>
</dbReference>
<comment type="catalytic activity">
    <reaction evidence="5">
        <text>ATP + H2O = ADP + phosphate + H(+)</text>
        <dbReference type="Rhea" id="RHEA:13065"/>
        <dbReference type="ChEBI" id="CHEBI:15377"/>
        <dbReference type="ChEBI" id="CHEBI:15378"/>
        <dbReference type="ChEBI" id="CHEBI:30616"/>
        <dbReference type="ChEBI" id="CHEBI:43474"/>
        <dbReference type="ChEBI" id="CHEBI:456216"/>
        <dbReference type="EC" id="3.6.4.13"/>
    </reaction>
</comment>
<dbReference type="Proteomes" id="UP001057375">
    <property type="component" value="Unassembled WGS sequence"/>
</dbReference>
<dbReference type="Pfam" id="PF00271">
    <property type="entry name" value="Helicase_C"/>
    <property type="match status" value="1"/>
</dbReference>
<sequence>MGKELKQKNVDPTLFRDLHLKERTLSGLKDNDFIKTTRIQQITIPHSIAGRDVIGIAKTGSGKTLAFIIPILECLAKEEWTAYDGLGALILCPTREIAMQTFHVFTSVGGVYDFSCGLIIGGKSVEEEAKVLSRMNILIATPGRLLQHLEETPLFDPSNLRILVLDEADSMLSMGFRKKMDMIISALPPASGEKLQDSGRRRRQTLLFSATENDKLKEFISKTLYKPELCYAHSSSSISTPVQIFQRYMLIKQIDKPSVLFSLLRSKSNLKIIVFFSTAREAQFWYECFKMIRPGIPLYMLSSKLRAKKRMDVFYEFNRKQKACLLASDVAARGLDFEGVQLVVQTAPPSDMKTYIHRAGRTGRLDKSGQVITMLEPYQESRYKSLAKKSKIPLKLTVPTDTLTRLDITGSVCVSVAKNPRMKHLAERAYLSHVTQLYEESKRDKAMWKVPSGIDLCRLSHCFGLVNTPTVKVKSGRKIKPSEADIHEFFGKKAPKSEVFEEQKETRINEFIDDIGDDILVRKGEKEVSLEINIDDEKEKENGKDEGEDEFTKRAKKIQEMRRLAKKAKKGMKISSQGVVMVGKTKIEQKGLFLDKEPSQLDNSGKRRTIEDIIEKDDTPFAVKLADRIAKGDEEDKQ</sequence>
<evidence type="ECO:0000313" key="8">
    <source>
        <dbReference type="EMBL" id="GKT16430.1"/>
    </source>
</evidence>
<keyword evidence="1 5" id="KW-0547">Nucleotide-binding</keyword>
<evidence type="ECO:0000259" key="7">
    <source>
        <dbReference type="PROSITE" id="PS51194"/>
    </source>
</evidence>
<comment type="function">
    <text evidence="5">RNA helicase.</text>
</comment>
<dbReference type="InterPro" id="IPR014001">
    <property type="entry name" value="Helicase_ATP-bd"/>
</dbReference>
<evidence type="ECO:0000256" key="1">
    <source>
        <dbReference type="ARBA" id="ARBA00022741"/>
    </source>
</evidence>
<comment type="domain">
    <text evidence="5">The Q motif is unique to and characteristic of the DEAD box family of RNA helicases and controls ATP binding and hydrolysis.</text>
</comment>
<name>A0ABQ5JW45_9EUKA</name>
<comment type="caution">
    <text evidence="8">The sequence shown here is derived from an EMBL/GenBank/DDBJ whole genome shotgun (WGS) entry which is preliminary data.</text>
</comment>
<organism evidence="8 9">
    <name type="scientific">Aduncisulcus paluster</name>
    <dbReference type="NCBI Taxonomy" id="2918883"/>
    <lineage>
        <taxon>Eukaryota</taxon>
        <taxon>Metamonada</taxon>
        <taxon>Carpediemonas-like organisms</taxon>
        <taxon>Aduncisulcus</taxon>
    </lineage>
</organism>
<protein>
    <recommendedName>
        <fullName evidence="5">ATP-dependent RNA helicase</fullName>
        <ecNumber evidence="5">3.6.4.13</ecNumber>
    </recommendedName>
</protein>
<dbReference type="InterPro" id="IPR011545">
    <property type="entry name" value="DEAD/DEAH_box_helicase_dom"/>
</dbReference>
<dbReference type="InterPro" id="IPR027417">
    <property type="entry name" value="P-loop_NTPase"/>
</dbReference>
<keyword evidence="4 5" id="KW-0694">RNA-binding</keyword>
<feature type="domain" description="Helicase C-terminal" evidence="7">
    <location>
        <begin position="243"/>
        <end position="406"/>
    </location>
</feature>
<dbReference type="InterPro" id="IPR001650">
    <property type="entry name" value="Helicase_C-like"/>
</dbReference>
<evidence type="ECO:0000256" key="4">
    <source>
        <dbReference type="ARBA" id="ARBA00022884"/>
    </source>
</evidence>
<dbReference type="PROSITE" id="PS51192">
    <property type="entry name" value="HELICASE_ATP_BIND_1"/>
    <property type="match status" value="1"/>
</dbReference>
<dbReference type="EC" id="3.6.4.13" evidence="5"/>
<dbReference type="PANTHER" id="PTHR24031">
    <property type="entry name" value="RNA HELICASE"/>
    <property type="match status" value="1"/>
</dbReference>
<dbReference type="EMBL" id="BQXS01011758">
    <property type="protein sequence ID" value="GKT16430.1"/>
    <property type="molecule type" value="Genomic_DNA"/>
</dbReference>
<dbReference type="Gene3D" id="3.40.50.300">
    <property type="entry name" value="P-loop containing nucleotide triphosphate hydrolases"/>
    <property type="match status" value="2"/>
</dbReference>